<dbReference type="EMBL" id="JBHLYR010000082">
    <property type="protein sequence ID" value="MFB9995154.1"/>
    <property type="molecule type" value="Genomic_DNA"/>
</dbReference>
<dbReference type="InterPro" id="IPR011047">
    <property type="entry name" value="Quinoprotein_ADH-like_sf"/>
</dbReference>
<dbReference type="Proteomes" id="UP001589733">
    <property type="component" value="Unassembled WGS sequence"/>
</dbReference>
<sequence>MPLAHRIDLTAPPPHSLVWQGDRLVDWASGGTRYHLDGTFHSSITPPWASFDAALSTLDGTYVVIYERLGTQGLLLRDGQILRELHRGDNHADAYEYPVALTRLADGRAIVAHCPDEYNILEFEDAMTGERLTSRVGPRSDFFHSRLRFSPGGRRLLSAGWVWHPWDSLAVYDVQDVLLHPTSLDQLPSIKSVLAYPEETRSADFLTDDTLVSAMDPESDGTARTLLSTFDLKRNAVTQALHIPAALGTIWALGSDVLALYGWPRLYDRQTGALLAQWPELKSGQQDSSIIHHLERPAPCAVDRQGMRFALGTQTGVTVIQLST</sequence>
<gene>
    <name evidence="1" type="ORF">ACFFLM_24710</name>
</gene>
<name>A0ABV6B5V9_9DEIO</name>
<keyword evidence="2" id="KW-1185">Reference proteome</keyword>
<organism evidence="1 2">
    <name type="scientific">Deinococcus oregonensis</name>
    <dbReference type="NCBI Taxonomy" id="1805970"/>
    <lineage>
        <taxon>Bacteria</taxon>
        <taxon>Thermotogati</taxon>
        <taxon>Deinococcota</taxon>
        <taxon>Deinococci</taxon>
        <taxon>Deinococcales</taxon>
        <taxon>Deinococcaceae</taxon>
        <taxon>Deinococcus</taxon>
    </lineage>
</organism>
<comment type="caution">
    <text evidence="1">The sequence shown here is derived from an EMBL/GenBank/DDBJ whole genome shotgun (WGS) entry which is preliminary data.</text>
</comment>
<reference evidence="1 2" key="1">
    <citation type="submission" date="2024-09" db="EMBL/GenBank/DDBJ databases">
        <authorList>
            <person name="Sun Q."/>
            <person name="Mori K."/>
        </authorList>
    </citation>
    <scope>NUCLEOTIDE SEQUENCE [LARGE SCALE GENOMIC DNA]</scope>
    <source>
        <strain evidence="1 2">JCM 13503</strain>
    </source>
</reference>
<proteinExistence type="predicted"/>
<dbReference type="RefSeq" id="WP_380016812.1">
    <property type="nucleotide sequence ID" value="NZ_JBHLYR010000082.1"/>
</dbReference>
<accession>A0ABV6B5V9</accession>
<evidence type="ECO:0008006" key="3">
    <source>
        <dbReference type="Google" id="ProtNLM"/>
    </source>
</evidence>
<evidence type="ECO:0000313" key="2">
    <source>
        <dbReference type="Proteomes" id="UP001589733"/>
    </source>
</evidence>
<evidence type="ECO:0000313" key="1">
    <source>
        <dbReference type="EMBL" id="MFB9995154.1"/>
    </source>
</evidence>
<protein>
    <recommendedName>
        <fullName evidence="3">WD40 repeat domain-containing protein</fullName>
    </recommendedName>
</protein>
<dbReference type="SUPFAM" id="SSF50998">
    <property type="entry name" value="Quinoprotein alcohol dehydrogenase-like"/>
    <property type="match status" value="1"/>
</dbReference>